<dbReference type="Proteomes" id="UP000015105">
    <property type="component" value="Chromosome 3D"/>
</dbReference>
<dbReference type="Gramene" id="AET3Gv20702800.60">
    <property type="protein sequence ID" value="AET3Gv20702800.60"/>
    <property type="gene ID" value="AET3Gv20702800"/>
</dbReference>
<reference evidence="3" key="2">
    <citation type="journal article" date="2017" name="Nat. Plants">
        <title>The Aegilops tauschii genome reveals multiple impacts of transposons.</title>
        <authorList>
            <person name="Zhao G."/>
            <person name="Zou C."/>
            <person name="Li K."/>
            <person name="Wang K."/>
            <person name="Li T."/>
            <person name="Gao L."/>
            <person name="Zhang X."/>
            <person name="Wang H."/>
            <person name="Yang Z."/>
            <person name="Liu X."/>
            <person name="Jiang W."/>
            <person name="Mao L."/>
            <person name="Kong X."/>
            <person name="Jiao Y."/>
            <person name="Jia J."/>
        </authorList>
    </citation>
    <scope>NUCLEOTIDE SEQUENCE [LARGE SCALE GENOMIC DNA]</scope>
    <source>
        <strain evidence="3">cv. AL8/78</strain>
    </source>
</reference>
<evidence type="ECO:0000313" key="3">
    <source>
        <dbReference type="Proteomes" id="UP000015105"/>
    </source>
</evidence>
<reference evidence="2" key="3">
    <citation type="journal article" date="2017" name="Nature">
        <title>Genome sequence of the progenitor of the wheat D genome Aegilops tauschii.</title>
        <authorList>
            <person name="Luo M.C."/>
            <person name="Gu Y.Q."/>
            <person name="Puiu D."/>
            <person name="Wang H."/>
            <person name="Twardziok S.O."/>
            <person name="Deal K.R."/>
            <person name="Huo N."/>
            <person name="Zhu T."/>
            <person name="Wang L."/>
            <person name="Wang Y."/>
            <person name="McGuire P.E."/>
            <person name="Liu S."/>
            <person name="Long H."/>
            <person name="Ramasamy R.K."/>
            <person name="Rodriguez J.C."/>
            <person name="Van S.L."/>
            <person name="Yuan L."/>
            <person name="Wang Z."/>
            <person name="Xia Z."/>
            <person name="Xiao L."/>
            <person name="Anderson O.D."/>
            <person name="Ouyang S."/>
            <person name="Liang Y."/>
            <person name="Zimin A.V."/>
            <person name="Pertea G."/>
            <person name="Qi P."/>
            <person name="Bennetzen J.L."/>
            <person name="Dai X."/>
            <person name="Dawson M.W."/>
            <person name="Muller H.G."/>
            <person name="Kugler K."/>
            <person name="Rivarola-Duarte L."/>
            <person name="Spannagl M."/>
            <person name="Mayer K.F.X."/>
            <person name="Lu F.H."/>
            <person name="Bevan M.W."/>
            <person name="Leroy P."/>
            <person name="Li P."/>
            <person name="You F.M."/>
            <person name="Sun Q."/>
            <person name="Liu Z."/>
            <person name="Lyons E."/>
            <person name="Wicker T."/>
            <person name="Salzberg S.L."/>
            <person name="Devos K.M."/>
            <person name="Dvorak J."/>
        </authorList>
    </citation>
    <scope>NUCLEOTIDE SEQUENCE [LARGE SCALE GENOMIC DNA]</scope>
    <source>
        <strain evidence="2">cv. AL8/78</strain>
    </source>
</reference>
<feature type="region of interest" description="Disordered" evidence="1">
    <location>
        <begin position="169"/>
        <end position="201"/>
    </location>
</feature>
<evidence type="ECO:0000256" key="1">
    <source>
        <dbReference type="SAM" id="MobiDB-lite"/>
    </source>
</evidence>
<reference evidence="2" key="5">
    <citation type="journal article" date="2021" name="G3 (Bethesda)">
        <title>Aegilops tauschii genome assembly Aet v5.0 features greater sequence contiguity and improved annotation.</title>
        <authorList>
            <person name="Wang L."/>
            <person name="Zhu T."/>
            <person name="Rodriguez J.C."/>
            <person name="Deal K.R."/>
            <person name="Dubcovsky J."/>
            <person name="McGuire P.E."/>
            <person name="Lux T."/>
            <person name="Spannagl M."/>
            <person name="Mayer K.F.X."/>
            <person name="Baldrich P."/>
            <person name="Meyers B.C."/>
            <person name="Huo N."/>
            <person name="Gu Y.Q."/>
            <person name="Zhou H."/>
            <person name="Devos K.M."/>
            <person name="Bennetzen J.L."/>
            <person name="Unver T."/>
            <person name="Budak H."/>
            <person name="Gulick P.J."/>
            <person name="Galiba G."/>
            <person name="Kalapos B."/>
            <person name="Nelson D.R."/>
            <person name="Li P."/>
            <person name="You F.M."/>
            <person name="Luo M.C."/>
            <person name="Dvorak J."/>
        </authorList>
    </citation>
    <scope>NUCLEOTIDE SEQUENCE [LARGE SCALE GENOMIC DNA]</scope>
    <source>
        <strain evidence="2">cv. AL8/78</strain>
    </source>
</reference>
<keyword evidence="3" id="KW-1185">Reference proteome</keyword>
<proteinExistence type="predicted"/>
<evidence type="ECO:0000313" key="2">
    <source>
        <dbReference type="EnsemblPlants" id="AET3Gv20702800.60"/>
    </source>
</evidence>
<protein>
    <submittedName>
        <fullName evidence="2">Uncharacterized protein</fullName>
    </submittedName>
</protein>
<sequence length="220" mass="24029">AYRHVIGQWACPVIHRLVSRWGCDRSRRCPGAVRAPRAGCAGSRLAGGHGRVEDAVGLDLVLGSRVIAGWWREEKLVHGVEVVPFLLLSHFPPVFSLDPVSLHRLGLEMASRGGAERGHGHRRRPDELGGGVFGRARGRRGARPSLACGRRARRAELVADGGESTNMAGFSFGWGTPSRPPPSSPANLGRRRRNFPERRSDPAERDVLFCATVHLILHVL</sequence>
<organism evidence="2 3">
    <name type="scientific">Aegilops tauschii subsp. strangulata</name>
    <name type="common">Goatgrass</name>
    <dbReference type="NCBI Taxonomy" id="200361"/>
    <lineage>
        <taxon>Eukaryota</taxon>
        <taxon>Viridiplantae</taxon>
        <taxon>Streptophyta</taxon>
        <taxon>Embryophyta</taxon>
        <taxon>Tracheophyta</taxon>
        <taxon>Spermatophyta</taxon>
        <taxon>Magnoliopsida</taxon>
        <taxon>Liliopsida</taxon>
        <taxon>Poales</taxon>
        <taxon>Poaceae</taxon>
        <taxon>BOP clade</taxon>
        <taxon>Pooideae</taxon>
        <taxon>Triticodae</taxon>
        <taxon>Triticeae</taxon>
        <taxon>Triticinae</taxon>
        <taxon>Aegilops</taxon>
    </lineage>
</organism>
<reference evidence="2" key="4">
    <citation type="submission" date="2019-03" db="UniProtKB">
        <authorList>
            <consortium name="EnsemblPlants"/>
        </authorList>
    </citation>
    <scope>IDENTIFICATION</scope>
</reference>
<dbReference type="AlphaFoldDB" id="A0A453FK81"/>
<name>A0A453FK81_AEGTS</name>
<feature type="region of interest" description="Disordered" evidence="1">
    <location>
        <begin position="113"/>
        <end position="139"/>
    </location>
</feature>
<dbReference type="EnsemblPlants" id="AET3Gv20702800.60">
    <property type="protein sequence ID" value="AET3Gv20702800.60"/>
    <property type="gene ID" value="AET3Gv20702800"/>
</dbReference>
<reference evidence="3" key="1">
    <citation type="journal article" date="2014" name="Science">
        <title>Ancient hybridizations among the ancestral genomes of bread wheat.</title>
        <authorList>
            <consortium name="International Wheat Genome Sequencing Consortium,"/>
            <person name="Marcussen T."/>
            <person name="Sandve S.R."/>
            <person name="Heier L."/>
            <person name="Spannagl M."/>
            <person name="Pfeifer M."/>
            <person name="Jakobsen K.S."/>
            <person name="Wulff B.B."/>
            <person name="Steuernagel B."/>
            <person name="Mayer K.F."/>
            <person name="Olsen O.A."/>
        </authorList>
    </citation>
    <scope>NUCLEOTIDE SEQUENCE [LARGE SCALE GENOMIC DNA]</scope>
    <source>
        <strain evidence="3">cv. AL8/78</strain>
    </source>
</reference>
<accession>A0A453FK81</accession>